<organism evidence="2 3">
    <name type="scientific">Drosophila kikkawai</name>
    <name type="common">Fruit fly</name>
    <dbReference type="NCBI Taxonomy" id="30033"/>
    <lineage>
        <taxon>Eukaryota</taxon>
        <taxon>Metazoa</taxon>
        <taxon>Ecdysozoa</taxon>
        <taxon>Arthropoda</taxon>
        <taxon>Hexapoda</taxon>
        <taxon>Insecta</taxon>
        <taxon>Pterygota</taxon>
        <taxon>Neoptera</taxon>
        <taxon>Endopterygota</taxon>
        <taxon>Diptera</taxon>
        <taxon>Brachycera</taxon>
        <taxon>Muscomorpha</taxon>
        <taxon>Ephydroidea</taxon>
        <taxon>Drosophilidae</taxon>
        <taxon>Drosophila</taxon>
        <taxon>Sophophora</taxon>
    </lineage>
</organism>
<accession>A0A6P4I2S7</accession>
<keyword evidence="2" id="KW-1185">Reference proteome</keyword>
<proteinExistence type="predicted"/>
<evidence type="ECO:0000313" key="3">
    <source>
        <dbReference type="RefSeq" id="XP_017022445.1"/>
    </source>
</evidence>
<reference evidence="2" key="1">
    <citation type="submission" date="2025-05" db="UniProtKB">
        <authorList>
            <consortium name="RefSeq"/>
        </authorList>
    </citation>
    <scope>NUCLEOTIDE SEQUENCE [LARGE SCALE GENOMIC DNA]</scope>
    <source>
        <strain evidence="2">14028-0561.14</strain>
    </source>
</reference>
<feature type="chain" id="PRO_5028159827" evidence="1">
    <location>
        <begin position="20"/>
        <end position="247"/>
    </location>
</feature>
<dbReference type="AlphaFoldDB" id="A0A6P4I2S7"/>
<evidence type="ECO:0000256" key="1">
    <source>
        <dbReference type="SAM" id="SignalP"/>
    </source>
</evidence>
<evidence type="ECO:0000313" key="2">
    <source>
        <dbReference type="Proteomes" id="UP001652661"/>
    </source>
</evidence>
<dbReference type="OMA" id="YMAKLWQ"/>
<dbReference type="RefSeq" id="XP_017022445.1">
    <property type="nucleotide sequence ID" value="XM_017166956.3"/>
</dbReference>
<reference evidence="3" key="2">
    <citation type="submission" date="2025-08" db="UniProtKB">
        <authorList>
            <consortium name="RefSeq"/>
        </authorList>
    </citation>
    <scope>IDENTIFICATION</scope>
    <source>
        <strain evidence="3">14028-0561.14</strain>
        <tissue evidence="3">Whole fly</tissue>
    </source>
</reference>
<keyword evidence="1" id="KW-0732">Signal</keyword>
<gene>
    <name evidence="3" type="primary">LOC108074778</name>
</gene>
<name>A0A6P4I2S7_DROKI</name>
<dbReference type="Proteomes" id="UP001652661">
    <property type="component" value="Chromosome 2L"/>
</dbReference>
<feature type="signal peptide" evidence="1">
    <location>
        <begin position="1"/>
        <end position="19"/>
    </location>
</feature>
<dbReference type="GeneID" id="108074778"/>
<protein>
    <submittedName>
        <fullName evidence="3">Uncharacterized protein</fullName>
    </submittedName>
</protein>
<sequence length="247" mass="28688">MLSKVVIIIPLLFFPAIAALGTQVVSYDNRRMLDLIENLNGSVSEQLSLVAITWGKLRADYPRDVGKIESLQETLQHVICKPARNVTLRHNLQAQLIRENIREHLEILNTTALFQEALEAEEHDQGKWQMAIGRHSQKLHCLYKPVQLERILQKVLRKIYNLKSISKLAALFYQLYIARNRESYVTMIHAELMLYDRYKAIGQQSVEFNSYMAKLWQSFQLDDFYSGLDQPTNQRLVGAIIELLKYI</sequence>
<dbReference type="OrthoDB" id="7844108at2759"/>